<organism evidence="2 3">
    <name type="scientific">Pseudaestuariivita atlantica</name>
    <dbReference type="NCBI Taxonomy" id="1317121"/>
    <lineage>
        <taxon>Bacteria</taxon>
        <taxon>Pseudomonadati</taxon>
        <taxon>Pseudomonadota</taxon>
        <taxon>Alphaproteobacteria</taxon>
        <taxon>Rhodobacterales</taxon>
        <taxon>Paracoccaceae</taxon>
        <taxon>Pseudaestuariivita</taxon>
    </lineage>
</organism>
<keyword evidence="1" id="KW-0812">Transmembrane</keyword>
<dbReference type="STRING" id="1317121.ATO11_17465"/>
<accession>A0A0L1JLW9</accession>
<gene>
    <name evidence="2" type="ORF">ATO11_17465</name>
</gene>
<dbReference type="Proteomes" id="UP000036938">
    <property type="component" value="Unassembled WGS sequence"/>
</dbReference>
<name>A0A0L1JLW9_9RHOB</name>
<proteinExistence type="predicted"/>
<evidence type="ECO:0000313" key="2">
    <source>
        <dbReference type="EMBL" id="KNG92398.1"/>
    </source>
</evidence>
<sequence>MLLTLILAALAGAFHGTLRPHVADLLARVMDESEAAPLLDVASFACALLAVAILVSLSGLGGNAVVILAGGLAGAFHRPIKAWIMERMG</sequence>
<protein>
    <submittedName>
        <fullName evidence="2">Uncharacterized protein</fullName>
    </submittedName>
</protein>
<dbReference type="EMBL" id="AQQZ01000009">
    <property type="protein sequence ID" value="KNG92398.1"/>
    <property type="molecule type" value="Genomic_DNA"/>
</dbReference>
<keyword evidence="1" id="KW-0472">Membrane</keyword>
<dbReference type="RefSeq" id="WP_050532199.1">
    <property type="nucleotide sequence ID" value="NZ_AQQZ01000009.1"/>
</dbReference>
<comment type="caution">
    <text evidence="2">The sequence shown here is derived from an EMBL/GenBank/DDBJ whole genome shotgun (WGS) entry which is preliminary data.</text>
</comment>
<keyword evidence="1" id="KW-1133">Transmembrane helix</keyword>
<keyword evidence="3" id="KW-1185">Reference proteome</keyword>
<dbReference type="AlphaFoldDB" id="A0A0L1JLW9"/>
<evidence type="ECO:0000313" key="3">
    <source>
        <dbReference type="Proteomes" id="UP000036938"/>
    </source>
</evidence>
<reference evidence="2 3" key="1">
    <citation type="journal article" date="2015" name="Int. J. Syst. Evol. Microbiol.">
        <title>Aestuariivita atlantica sp. nov., isolated from deep sea sediment of the Atlantic Ocean.</title>
        <authorList>
            <person name="Li G."/>
            <person name="Lai Q."/>
            <person name="Du Y."/>
            <person name="Liu X."/>
            <person name="Sun F."/>
            <person name="Shao Z."/>
        </authorList>
    </citation>
    <scope>NUCLEOTIDE SEQUENCE [LARGE SCALE GENOMIC DNA]</scope>
    <source>
        <strain evidence="2 3">22II-S11-z3</strain>
    </source>
</reference>
<feature type="transmembrane region" description="Helical" evidence="1">
    <location>
        <begin position="41"/>
        <end position="74"/>
    </location>
</feature>
<evidence type="ECO:0000256" key="1">
    <source>
        <dbReference type="SAM" id="Phobius"/>
    </source>
</evidence>